<evidence type="ECO:0000313" key="2">
    <source>
        <dbReference type="EMBL" id="QGU96715.1"/>
    </source>
</evidence>
<feature type="transmembrane region" description="Helical" evidence="1">
    <location>
        <begin position="37"/>
        <end position="63"/>
    </location>
</feature>
<feature type="transmembrane region" description="Helical" evidence="1">
    <location>
        <begin position="75"/>
        <end position="92"/>
    </location>
</feature>
<gene>
    <name evidence="2" type="ORF">GOM49_17935</name>
</gene>
<evidence type="ECO:0000256" key="1">
    <source>
        <dbReference type="SAM" id="Phobius"/>
    </source>
</evidence>
<name>A0A6I6FFP6_9CLOT</name>
<dbReference type="EMBL" id="CP046522">
    <property type="protein sequence ID" value="QGU96715.1"/>
    <property type="molecule type" value="Genomic_DNA"/>
</dbReference>
<keyword evidence="3" id="KW-1185">Reference proteome</keyword>
<sequence length="165" mass="18492">MLPAGFAVVTGAVISFEGVPPDTDLKNSQDSRKNKNILLIGINFALGTFIAYFLAGIGLLRVVGLGKYISYFHKAIYLITILLAFFLSYINIKDALRAKRYEVEKIKLQLPDKNKQLIHSTIRNIGKLRFIYISSFVLGGLITLSELLCTGQVYLTTMVLRELFK</sequence>
<accession>A0A6I6FFP6</accession>
<protein>
    <submittedName>
        <fullName evidence="2">Uncharacterized protein</fullName>
    </submittedName>
</protein>
<keyword evidence="1" id="KW-0812">Transmembrane</keyword>
<feature type="transmembrane region" description="Helical" evidence="1">
    <location>
        <begin position="130"/>
        <end position="155"/>
    </location>
</feature>
<proteinExistence type="predicted"/>
<keyword evidence="1" id="KW-0472">Membrane</keyword>
<reference evidence="2 3" key="1">
    <citation type="submission" date="2019-12" db="EMBL/GenBank/DDBJ databases">
        <title>Genome sequenceing of Clostridium bovifaecis.</title>
        <authorList>
            <person name="Yao Y."/>
        </authorList>
    </citation>
    <scope>NUCLEOTIDE SEQUENCE [LARGE SCALE GENOMIC DNA]</scope>
    <source>
        <strain evidence="2 3">BXX</strain>
    </source>
</reference>
<dbReference type="AlphaFoldDB" id="A0A6I6FFP6"/>
<dbReference type="Proteomes" id="UP000422764">
    <property type="component" value="Chromosome"/>
</dbReference>
<organism evidence="2 3">
    <name type="scientific">Clostridium bovifaecis</name>
    <dbReference type="NCBI Taxonomy" id="2184719"/>
    <lineage>
        <taxon>Bacteria</taxon>
        <taxon>Bacillati</taxon>
        <taxon>Bacillota</taxon>
        <taxon>Clostridia</taxon>
        <taxon>Eubacteriales</taxon>
        <taxon>Clostridiaceae</taxon>
        <taxon>Clostridium</taxon>
    </lineage>
</organism>
<evidence type="ECO:0000313" key="3">
    <source>
        <dbReference type="Proteomes" id="UP000422764"/>
    </source>
</evidence>
<keyword evidence="1" id="KW-1133">Transmembrane helix</keyword>